<dbReference type="AlphaFoldDB" id="A0A6N7EF34"/>
<evidence type="ECO:0000313" key="5">
    <source>
        <dbReference type="Proteomes" id="UP000437709"/>
    </source>
</evidence>
<accession>A0A6N7EF34</accession>
<dbReference type="PANTHER" id="PTHR30487">
    <property type="entry name" value="TYPE 4 PREPILIN-LIKE PROTEINS LEADER PEPTIDE-PROCESSING ENZYME"/>
    <property type="match status" value="1"/>
</dbReference>
<name>A0A6N7EF34_9MICO</name>
<protein>
    <submittedName>
        <fullName evidence="4">Prepilin peptidase</fullName>
    </submittedName>
</protein>
<organism evidence="4 5">
    <name type="scientific">Georgenia subflava</name>
    <dbReference type="NCBI Taxonomy" id="1622177"/>
    <lineage>
        <taxon>Bacteria</taxon>
        <taxon>Bacillati</taxon>
        <taxon>Actinomycetota</taxon>
        <taxon>Actinomycetes</taxon>
        <taxon>Micrococcales</taxon>
        <taxon>Bogoriellaceae</taxon>
        <taxon>Georgenia</taxon>
    </lineage>
</organism>
<feature type="domain" description="Prepilin type IV endopeptidase peptidase" evidence="3">
    <location>
        <begin position="66"/>
        <end position="177"/>
    </location>
</feature>
<keyword evidence="2" id="KW-1133">Transmembrane helix</keyword>
<comment type="similarity">
    <text evidence="1">Belongs to the peptidase A24 family.</text>
</comment>
<feature type="transmembrane region" description="Helical" evidence="2">
    <location>
        <begin position="161"/>
        <end position="181"/>
    </location>
</feature>
<keyword evidence="2" id="KW-0472">Membrane</keyword>
<feature type="transmembrane region" description="Helical" evidence="2">
    <location>
        <begin position="118"/>
        <end position="141"/>
    </location>
</feature>
<feature type="transmembrane region" description="Helical" evidence="2">
    <location>
        <begin position="88"/>
        <end position="106"/>
    </location>
</feature>
<feature type="transmembrane region" description="Helical" evidence="2">
    <location>
        <begin position="193"/>
        <end position="212"/>
    </location>
</feature>
<dbReference type="RefSeq" id="WP_152193697.1">
    <property type="nucleotide sequence ID" value="NZ_VUKD01000001.1"/>
</dbReference>
<dbReference type="Proteomes" id="UP000437709">
    <property type="component" value="Unassembled WGS sequence"/>
</dbReference>
<evidence type="ECO:0000256" key="1">
    <source>
        <dbReference type="ARBA" id="ARBA00005801"/>
    </source>
</evidence>
<feature type="transmembrane region" description="Helical" evidence="2">
    <location>
        <begin position="34"/>
        <end position="54"/>
    </location>
</feature>
<dbReference type="GO" id="GO:0006465">
    <property type="term" value="P:signal peptide processing"/>
    <property type="evidence" value="ECO:0007669"/>
    <property type="project" value="TreeGrafter"/>
</dbReference>
<comment type="caution">
    <text evidence="4">The sequence shown here is derived from an EMBL/GenBank/DDBJ whole genome shotgun (WGS) entry which is preliminary data.</text>
</comment>
<proteinExistence type="inferred from homology"/>
<dbReference type="GO" id="GO:0004190">
    <property type="term" value="F:aspartic-type endopeptidase activity"/>
    <property type="evidence" value="ECO:0007669"/>
    <property type="project" value="InterPro"/>
</dbReference>
<sequence>MPWPIVLLTAVGTGVAGAALTPWARRLAATDSAWVSRRTPVLVAVLAGAGVATLASSWAELVAFALLAVACALLVAIDLAVYRLPDRIIGPTYVLFLGALTIASAVEGDFSRLGRAAAAAGIVTFAYFVLALISPSGIGLGDVKLSGLLGGFLGWLGWSEVVLGTLAAFALGGVLALLLLVTGAANRHSAFPFGPWMVAGTGVGAVWGAALVGG</sequence>
<keyword evidence="2" id="KW-0812">Transmembrane</keyword>
<evidence type="ECO:0000256" key="2">
    <source>
        <dbReference type="SAM" id="Phobius"/>
    </source>
</evidence>
<dbReference type="PANTHER" id="PTHR30487:SF0">
    <property type="entry name" value="PREPILIN LEADER PEPTIDASE_N-METHYLTRANSFERASE-RELATED"/>
    <property type="match status" value="1"/>
</dbReference>
<dbReference type="EMBL" id="WHPC01000024">
    <property type="protein sequence ID" value="MPV37022.1"/>
    <property type="molecule type" value="Genomic_DNA"/>
</dbReference>
<dbReference type="OrthoDB" id="2087435at2"/>
<evidence type="ECO:0000313" key="4">
    <source>
        <dbReference type="EMBL" id="MPV37022.1"/>
    </source>
</evidence>
<keyword evidence="5" id="KW-1185">Reference proteome</keyword>
<dbReference type="GO" id="GO:0005886">
    <property type="term" value="C:plasma membrane"/>
    <property type="evidence" value="ECO:0007669"/>
    <property type="project" value="TreeGrafter"/>
</dbReference>
<dbReference type="Gene3D" id="1.20.120.1220">
    <property type="match status" value="1"/>
</dbReference>
<dbReference type="Pfam" id="PF01478">
    <property type="entry name" value="Peptidase_A24"/>
    <property type="match status" value="1"/>
</dbReference>
<gene>
    <name evidence="4" type="ORF">GB881_08150</name>
</gene>
<dbReference type="InterPro" id="IPR050882">
    <property type="entry name" value="Prepilin_peptidase/N-MTase"/>
</dbReference>
<dbReference type="InterPro" id="IPR000045">
    <property type="entry name" value="Prepilin_IV_endopep_pep"/>
</dbReference>
<reference evidence="4 5" key="1">
    <citation type="submission" date="2019-10" db="EMBL/GenBank/DDBJ databases">
        <title>Georgenia wutianyii sp. nov. and Georgenia yuyongxinii sp. nov. isolated from plateau pika (Ochotona curzoniae) in the Qinghai-Tibet plateau of China.</title>
        <authorList>
            <person name="Tian Z."/>
        </authorList>
    </citation>
    <scope>NUCLEOTIDE SEQUENCE [LARGE SCALE GENOMIC DNA]</scope>
    <source>
        <strain evidence="4 5">JCM 19765</strain>
    </source>
</reference>
<feature type="transmembrane region" description="Helical" evidence="2">
    <location>
        <begin position="61"/>
        <end position="82"/>
    </location>
</feature>
<evidence type="ECO:0000259" key="3">
    <source>
        <dbReference type="Pfam" id="PF01478"/>
    </source>
</evidence>